<dbReference type="RefSeq" id="WP_120488497.1">
    <property type="nucleotide sequence ID" value="NZ_QYCZ01000001.1"/>
</dbReference>
<dbReference type="InterPro" id="IPR051910">
    <property type="entry name" value="ComF/GntX_DNA_util-trans"/>
</dbReference>
<evidence type="ECO:0000259" key="2">
    <source>
        <dbReference type="Pfam" id="PF00156"/>
    </source>
</evidence>
<evidence type="ECO:0000313" key="4">
    <source>
        <dbReference type="EMBL" id="QHN64885.1"/>
    </source>
</evidence>
<protein>
    <submittedName>
        <fullName evidence="4">ComF family protein</fullName>
    </submittedName>
</protein>
<dbReference type="PANTHER" id="PTHR47505">
    <property type="entry name" value="DNA UTILIZATION PROTEIN YHGH"/>
    <property type="match status" value="1"/>
</dbReference>
<dbReference type="AlphaFoldDB" id="A0A6P1QT68"/>
<dbReference type="InterPro" id="IPR029057">
    <property type="entry name" value="PRTase-like"/>
</dbReference>
<evidence type="ECO:0000259" key="3">
    <source>
        <dbReference type="Pfam" id="PF18912"/>
    </source>
</evidence>
<sequence>MLLDMFFPRRCVGCSQMIESDKAVCDACLMNIRFSYDDFGTKSELWAKCNLLFPLENAFALMIFDEVGLGRELIHQLKYDGIESIGKIFADWTAQRLNFGEDKPDLLVTIPLHPKKQRIRGYNQLHLYAEELSKFYDIPFDHQALKRVKFQRKAQAKRNAEERKIKGQAFALNKDIRGKHILLIDDVITTGNTMSAAAWELLKNENKLSILVMAVDL</sequence>
<evidence type="ECO:0000313" key="5">
    <source>
        <dbReference type="Proteomes" id="UP000464318"/>
    </source>
</evidence>
<dbReference type="Pfam" id="PF00156">
    <property type="entry name" value="Pribosyltran"/>
    <property type="match status" value="1"/>
</dbReference>
<gene>
    <name evidence="4" type="ORF">DBX24_02735</name>
</gene>
<dbReference type="CDD" id="cd06223">
    <property type="entry name" value="PRTases_typeI"/>
    <property type="match status" value="1"/>
</dbReference>
<feature type="domain" description="Phosphoribosyltransferase" evidence="2">
    <location>
        <begin position="163"/>
        <end position="207"/>
    </location>
</feature>
<dbReference type="Gene3D" id="3.40.50.2020">
    <property type="match status" value="1"/>
</dbReference>
<name>A0A6P1QT68_9FLAO</name>
<dbReference type="EMBL" id="CP029149">
    <property type="protein sequence ID" value="QHN64885.1"/>
    <property type="molecule type" value="Genomic_DNA"/>
</dbReference>
<organism evidence="4 5">
    <name type="scientific">Bergeyella cardium</name>
    <dbReference type="NCBI Taxonomy" id="1585976"/>
    <lineage>
        <taxon>Bacteria</taxon>
        <taxon>Pseudomonadati</taxon>
        <taxon>Bacteroidota</taxon>
        <taxon>Flavobacteriia</taxon>
        <taxon>Flavobacteriales</taxon>
        <taxon>Weeksellaceae</taxon>
        <taxon>Bergeyella</taxon>
    </lineage>
</organism>
<keyword evidence="5" id="KW-1185">Reference proteome</keyword>
<dbReference type="Pfam" id="PF18912">
    <property type="entry name" value="DZR_2"/>
    <property type="match status" value="1"/>
</dbReference>
<dbReference type="InterPro" id="IPR044005">
    <property type="entry name" value="DZR_2"/>
</dbReference>
<dbReference type="Proteomes" id="UP000464318">
    <property type="component" value="Chromosome"/>
</dbReference>
<proteinExistence type="inferred from homology"/>
<dbReference type="OrthoDB" id="9779910at2"/>
<dbReference type="KEGG" id="bcad:DBX24_02735"/>
<feature type="domain" description="Double zinc ribbon" evidence="3">
    <location>
        <begin position="2"/>
        <end position="34"/>
    </location>
</feature>
<dbReference type="SUPFAM" id="SSF53271">
    <property type="entry name" value="PRTase-like"/>
    <property type="match status" value="1"/>
</dbReference>
<dbReference type="PANTHER" id="PTHR47505:SF1">
    <property type="entry name" value="DNA UTILIZATION PROTEIN YHGH"/>
    <property type="match status" value="1"/>
</dbReference>
<accession>A0A6P1QT68</accession>
<evidence type="ECO:0000256" key="1">
    <source>
        <dbReference type="ARBA" id="ARBA00008007"/>
    </source>
</evidence>
<comment type="similarity">
    <text evidence="1">Belongs to the ComF/GntX family.</text>
</comment>
<dbReference type="InterPro" id="IPR000836">
    <property type="entry name" value="PRTase_dom"/>
</dbReference>
<reference evidence="4 5" key="1">
    <citation type="submission" date="2018-04" db="EMBL/GenBank/DDBJ databases">
        <title>Characteristic and Complete Genome Sequencing of A Novel Member of Infective Endocarditis Causative Bacteria: Bergeyella cardium QL-PH.</title>
        <authorList>
            <person name="Pan H."/>
            <person name="Sun E."/>
            <person name="Zhang Y."/>
        </authorList>
    </citation>
    <scope>NUCLEOTIDE SEQUENCE [LARGE SCALE GENOMIC DNA]</scope>
    <source>
        <strain evidence="4 5">HPQL</strain>
    </source>
</reference>